<organism evidence="9 10">
    <name type="scientific">Mesosutterella faecium</name>
    <dbReference type="NCBI Taxonomy" id="2925194"/>
    <lineage>
        <taxon>Bacteria</taxon>
        <taxon>Pseudomonadati</taxon>
        <taxon>Pseudomonadota</taxon>
        <taxon>Betaproteobacteria</taxon>
        <taxon>Burkholderiales</taxon>
        <taxon>Sutterellaceae</taxon>
        <taxon>Mesosutterella</taxon>
    </lineage>
</organism>
<name>A0ABT7IN28_9BURK</name>
<comment type="catalytic activity">
    <reaction evidence="7 8">
        <text>D-glyceraldehyde 3-phosphate = dihydroxyacetone phosphate</text>
        <dbReference type="Rhea" id="RHEA:18585"/>
        <dbReference type="ChEBI" id="CHEBI:57642"/>
        <dbReference type="ChEBI" id="CHEBI:59776"/>
        <dbReference type="EC" id="5.3.1.1"/>
    </reaction>
</comment>
<keyword evidence="3 7" id="KW-0312">Gluconeogenesis</keyword>
<gene>
    <name evidence="7 9" type="primary">tpiA</name>
    <name evidence="9" type="ORF">MUN46_005040</name>
</gene>
<comment type="subunit">
    <text evidence="7 8">Homodimer.</text>
</comment>
<dbReference type="RefSeq" id="WP_285230563.1">
    <property type="nucleotide sequence ID" value="NZ_JAKZJU020000001.1"/>
</dbReference>
<feature type="active site" description="Proton acceptor" evidence="7">
    <location>
        <position position="176"/>
    </location>
</feature>
<sequence length="259" mass="26689">MDMKGRSSLVVGNWKMNGSLALAENWAKEFAALWRQAAPAAEAGLCVPSVFLDRLVRSLRAEGLEAVEPGAEDVSVREGSGAFTGEVSASMLRDAGARLCIVGHSERRTLFGESNASVVLKVKALAAQGIRPIVCVGETREEREAGRTSEVILAQVRAVLGGCGIESLAGGAFAYEPLWAIGSGAAASLEQIEPVHAAIRAALCEADAGASEKVRVLYGGSVKPANAAAILALPHVDGALVGGASLKAESFYGICACGR</sequence>
<evidence type="ECO:0000256" key="2">
    <source>
        <dbReference type="ARBA" id="ARBA00007422"/>
    </source>
</evidence>
<dbReference type="PANTHER" id="PTHR21139">
    <property type="entry name" value="TRIOSEPHOSPHATE ISOMERASE"/>
    <property type="match status" value="1"/>
</dbReference>
<keyword evidence="5 7" id="KW-0324">Glycolysis</keyword>
<feature type="binding site" evidence="7">
    <location>
        <position position="182"/>
    </location>
    <ligand>
        <name>substrate</name>
    </ligand>
</feature>
<comment type="pathway">
    <text evidence="7 8">Carbohydrate degradation; glycolysis; D-glyceraldehyde 3-phosphate from glycerone phosphate: step 1/1.</text>
</comment>
<proteinExistence type="inferred from homology"/>
<keyword evidence="6 7" id="KW-0413">Isomerase</keyword>
<dbReference type="EC" id="5.3.1.1" evidence="7 8"/>
<comment type="pathway">
    <text evidence="1">Carbohydrate metabolism; erythritol degradation.</text>
</comment>
<feature type="active site" description="Electrophile" evidence="7">
    <location>
        <position position="104"/>
    </location>
</feature>
<comment type="subcellular location">
    <subcellularLocation>
        <location evidence="7 8">Cytoplasm</location>
    </subcellularLocation>
</comment>
<dbReference type="HAMAP" id="MF_00147_B">
    <property type="entry name" value="TIM_B"/>
    <property type="match status" value="1"/>
</dbReference>
<feature type="binding site" evidence="7">
    <location>
        <position position="221"/>
    </location>
    <ligand>
        <name>substrate</name>
    </ligand>
</feature>
<evidence type="ECO:0000256" key="8">
    <source>
        <dbReference type="RuleBase" id="RU363013"/>
    </source>
</evidence>
<evidence type="ECO:0000256" key="3">
    <source>
        <dbReference type="ARBA" id="ARBA00022432"/>
    </source>
</evidence>
<comment type="pathway">
    <text evidence="7 8">Carbohydrate biosynthesis; gluconeogenesis.</text>
</comment>
<dbReference type="PROSITE" id="PS00171">
    <property type="entry name" value="TIM_1"/>
    <property type="match status" value="1"/>
</dbReference>
<dbReference type="Pfam" id="PF00121">
    <property type="entry name" value="TIM"/>
    <property type="match status" value="1"/>
</dbReference>
<dbReference type="PANTHER" id="PTHR21139:SF42">
    <property type="entry name" value="TRIOSEPHOSPHATE ISOMERASE"/>
    <property type="match status" value="1"/>
</dbReference>
<evidence type="ECO:0000313" key="9">
    <source>
        <dbReference type="EMBL" id="MDL2059298.1"/>
    </source>
</evidence>
<evidence type="ECO:0000256" key="1">
    <source>
        <dbReference type="ARBA" id="ARBA00004939"/>
    </source>
</evidence>
<evidence type="ECO:0000256" key="6">
    <source>
        <dbReference type="ARBA" id="ARBA00023235"/>
    </source>
</evidence>
<dbReference type="InterPro" id="IPR013785">
    <property type="entry name" value="Aldolase_TIM"/>
</dbReference>
<keyword evidence="10" id="KW-1185">Reference proteome</keyword>
<dbReference type="InterPro" id="IPR022896">
    <property type="entry name" value="TrioseP_Isoase_bac/euk"/>
</dbReference>
<dbReference type="PROSITE" id="PS51440">
    <property type="entry name" value="TIM_2"/>
    <property type="match status" value="1"/>
</dbReference>
<keyword evidence="4 7" id="KW-0963">Cytoplasm</keyword>
<reference evidence="9" key="1">
    <citation type="submission" date="2023-03" db="EMBL/GenBank/DDBJ databases">
        <title>Mesosutterella sp. nov. isolated from porcine feces.</title>
        <authorList>
            <person name="Yu S."/>
        </authorList>
    </citation>
    <scope>NUCLEOTIDE SEQUENCE</scope>
    <source>
        <strain evidence="9">AGMB02718</strain>
    </source>
</reference>
<protein>
    <recommendedName>
        <fullName evidence="7 8">Triosephosphate isomerase</fullName>
        <shortName evidence="7">TIM</shortName>
        <shortName evidence="7">TPI</shortName>
        <ecNumber evidence="7 8">5.3.1.1</ecNumber>
    </recommendedName>
    <alternativeName>
        <fullName evidence="7">Triose-phosphate isomerase</fullName>
    </alternativeName>
</protein>
<dbReference type="InterPro" id="IPR020861">
    <property type="entry name" value="Triosephosphate_isomerase_AS"/>
</dbReference>
<dbReference type="InterPro" id="IPR000652">
    <property type="entry name" value="Triosephosphate_isomerase"/>
</dbReference>
<evidence type="ECO:0000256" key="4">
    <source>
        <dbReference type="ARBA" id="ARBA00022490"/>
    </source>
</evidence>
<dbReference type="Proteomes" id="UP001165481">
    <property type="component" value="Unassembled WGS sequence"/>
</dbReference>
<comment type="function">
    <text evidence="7">Involved in the gluconeogenesis. Catalyzes stereospecifically the conversion of dihydroxyacetone phosphate (DHAP) to D-glyceraldehyde-3-phosphate (G3P).</text>
</comment>
<dbReference type="Gene3D" id="3.20.20.70">
    <property type="entry name" value="Aldolase class I"/>
    <property type="match status" value="1"/>
</dbReference>
<evidence type="ECO:0000313" key="10">
    <source>
        <dbReference type="Proteomes" id="UP001165481"/>
    </source>
</evidence>
<comment type="similarity">
    <text evidence="2 7 8">Belongs to the triosephosphate isomerase family.</text>
</comment>
<feature type="binding site" evidence="7">
    <location>
        <begin position="242"/>
        <end position="243"/>
    </location>
    <ligand>
        <name>substrate</name>
    </ligand>
</feature>
<dbReference type="InterPro" id="IPR035990">
    <property type="entry name" value="TIM_sf"/>
</dbReference>
<feature type="binding site" evidence="7">
    <location>
        <begin position="13"/>
        <end position="15"/>
    </location>
    <ligand>
        <name>substrate</name>
    </ligand>
</feature>
<dbReference type="SUPFAM" id="SSF51351">
    <property type="entry name" value="Triosephosphate isomerase (TIM)"/>
    <property type="match status" value="1"/>
</dbReference>
<accession>A0ABT7IN28</accession>
<comment type="caution">
    <text evidence="9">The sequence shown here is derived from an EMBL/GenBank/DDBJ whole genome shotgun (WGS) entry which is preliminary data.</text>
</comment>
<evidence type="ECO:0000256" key="5">
    <source>
        <dbReference type="ARBA" id="ARBA00023152"/>
    </source>
</evidence>
<dbReference type="NCBIfam" id="TIGR00419">
    <property type="entry name" value="tim"/>
    <property type="match status" value="1"/>
</dbReference>
<dbReference type="CDD" id="cd00311">
    <property type="entry name" value="TIM"/>
    <property type="match status" value="1"/>
</dbReference>
<evidence type="ECO:0000256" key="7">
    <source>
        <dbReference type="HAMAP-Rule" id="MF_00147"/>
    </source>
</evidence>
<dbReference type="GO" id="GO:0004807">
    <property type="term" value="F:triose-phosphate isomerase activity"/>
    <property type="evidence" value="ECO:0007669"/>
    <property type="project" value="UniProtKB-EC"/>
</dbReference>
<dbReference type="EMBL" id="JAKZJU020000001">
    <property type="protein sequence ID" value="MDL2059298.1"/>
    <property type="molecule type" value="Genomic_DNA"/>
</dbReference>